<evidence type="ECO:0000313" key="2">
    <source>
        <dbReference type="Proteomes" id="UP001177003"/>
    </source>
</evidence>
<evidence type="ECO:0000313" key="1">
    <source>
        <dbReference type="EMBL" id="CAI9280978.1"/>
    </source>
</evidence>
<sequence>MYVEISSVLNRRSIVKPMDHPEDLDSLKVGFIENENWGMVFKVKENEVPKKCMFYLIDKHFYSYVALNQILSNAEKFKKNTSDDMKCILDMIKWWIRVCSILLKRTPKVFDSTENLEVKTIEEN</sequence>
<keyword evidence="2" id="KW-1185">Reference proteome</keyword>
<accession>A0AA36E3K9</accession>
<reference evidence="1" key="1">
    <citation type="submission" date="2023-04" db="EMBL/GenBank/DDBJ databases">
        <authorList>
            <person name="Vijverberg K."/>
            <person name="Xiong W."/>
            <person name="Schranz E."/>
        </authorList>
    </citation>
    <scope>NUCLEOTIDE SEQUENCE</scope>
</reference>
<organism evidence="1 2">
    <name type="scientific">Lactuca saligna</name>
    <name type="common">Willowleaf lettuce</name>
    <dbReference type="NCBI Taxonomy" id="75948"/>
    <lineage>
        <taxon>Eukaryota</taxon>
        <taxon>Viridiplantae</taxon>
        <taxon>Streptophyta</taxon>
        <taxon>Embryophyta</taxon>
        <taxon>Tracheophyta</taxon>
        <taxon>Spermatophyta</taxon>
        <taxon>Magnoliopsida</taxon>
        <taxon>eudicotyledons</taxon>
        <taxon>Gunneridae</taxon>
        <taxon>Pentapetalae</taxon>
        <taxon>asterids</taxon>
        <taxon>campanulids</taxon>
        <taxon>Asterales</taxon>
        <taxon>Asteraceae</taxon>
        <taxon>Cichorioideae</taxon>
        <taxon>Cichorieae</taxon>
        <taxon>Lactucinae</taxon>
        <taxon>Lactuca</taxon>
    </lineage>
</organism>
<name>A0AA36E3K9_LACSI</name>
<dbReference type="AlphaFoldDB" id="A0AA36E3K9"/>
<dbReference type="EMBL" id="OX465080">
    <property type="protein sequence ID" value="CAI9280978.1"/>
    <property type="molecule type" value="Genomic_DNA"/>
</dbReference>
<dbReference type="Proteomes" id="UP001177003">
    <property type="component" value="Chromosome 4"/>
</dbReference>
<protein>
    <submittedName>
        <fullName evidence="1">Uncharacterized protein</fullName>
    </submittedName>
</protein>
<proteinExistence type="predicted"/>
<gene>
    <name evidence="1" type="ORF">LSALG_LOCUS20698</name>
</gene>